<proteinExistence type="predicted"/>
<dbReference type="STRING" id="1798647.A2855_01695"/>
<sequence length="248" mass="29047">MFKRLFRKLFPEKSKTDFAIAYIANRFFMERINADPVLVVGDYTNRDYETLKKRLGRIYSLDVVDNPHIPKEFYLKQSIEDRIPFPDGYFKCVLLAEVIENVWRDRDAMLEINRVLAEDGVLLMSLEFYADEPLHYHVYSPDSLDLLLRHSNFDAKEIRYQGFVTKFMGARFSAALAIFLYPIFHRKALSKVNEMIWFLDGLLKNSKNINGVFEMTAYILAKKSGAAIDPIEVQRRYYEPYTKAHAGL</sequence>
<dbReference type="Proteomes" id="UP000179059">
    <property type="component" value="Unassembled WGS sequence"/>
</dbReference>
<dbReference type="InterPro" id="IPR029063">
    <property type="entry name" value="SAM-dependent_MTases_sf"/>
</dbReference>
<comment type="caution">
    <text evidence="2">The sequence shown here is derived from an EMBL/GenBank/DDBJ whole genome shotgun (WGS) entry which is preliminary data.</text>
</comment>
<gene>
    <name evidence="2" type="ORF">A2855_01695</name>
</gene>
<dbReference type="EMBL" id="MHKX01000020">
    <property type="protein sequence ID" value="OGY97962.1"/>
    <property type="molecule type" value="Genomic_DNA"/>
</dbReference>
<dbReference type="Pfam" id="PF08241">
    <property type="entry name" value="Methyltransf_11"/>
    <property type="match status" value="1"/>
</dbReference>
<protein>
    <recommendedName>
        <fullName evidence="1">Methyltransferase type 11 domain-containing protein</fullName>
    </recommendedName>
</protein>
<name>A0A1G2C9B4_9BACT</name>
<feature type="domain" description="Methyltransferase type 11" evidence="1">
    <location>
        <begin position="74"/>
        <end position="123"/>
    </location>
</feature>
<evidence type="ECO:0000313" key="2">
    <source>
        <dbReference type="EMBL" id="OGY97962.1"/>
    </source>
</evidence>
<accession>A0A1G2C9B4</accession>
<dbReference type="GO" id="GO:0008757">
    <property type="term" value="F:S-adenosylmethionine-dependent methyltransferase activity"/>
    <property type="evidence" value="ECO:0007669"/>
    <property type="project" value="InterPro"/>
</dbReference>
<organism evidence="2 3">
    <name type="scientific">Candidatus Liptonbacteria bacterium RIFCSPHIGHO2_01_FULL_57_28</name>
    <dbReference type="NCBI Taxonomy" id="1798647"/>
    <lineage>
        <taxon>Bacteria</taxon>
        <taxon>Candidatus Liptoniibacteriota</taxon>
    </lineage>
</organism>
<evidence type="ECO:0000259" key="1">
    <source>
        <dbReference type="Pfam" id="PF08241"/>
    </source>
</evidence>
<dbReference type="Gene3D" id="3.40.50.150">
    <property type="entry name" value="Vaccinia Virus protein VP39"/>
    <property type="match status" value="1"/>
</dbReference>
<dbReference type="AlphaFoldDB" id="A0A1G2C9B4"/>
<reference evidence="2 3" key="1">
    <citation type="journal article" date="2016" name="Nat. Commun.">
        <title>Thousands of microbial genomes shed light on interconnected biogeochemical processes in an aquifer system.</title>
        <authorList>
            <person name="Anantharaman K."/>
            <person name="Brown C.T."/>
            <person name="Hug L.A."/>
            <person name="Sharon I."/>
            <person name="Castelle C.J."/>
            <person name="Probst A.J."/>
            <person name="Thomas B.C."/>
            <person name="Singh A."/>
            <person name="Wilkins M.J."/>
            <person name="Karaoz U."/>
            <person name="Brodie E.L."/>
            <person name="Williams K.H."/>
            <person name="Hubbard S.S."/>
            <person name="Banfield J.F."/>
        </authorList>
    </citation>
    <scope>NUCLEOTIDE SEQUENCE [LARGE SCALE GENOMIC DNA]</scope>
</reference>
<evidence type="ECO:0000313" key="3">
    <source>
        <dbReference type="Proteomes" id="UP000179059"/>
    </source>
</evidence>
<dbReference type="SUPFAM" id="SSF53335">
    <property type="entry name" value="S-adenosyl-L-methionine-dependent methyltransferases"/>
    <property type="match status" value="1"/>
</dbReference>
<dbReference type="InterPro" id="IPR013216">
    <property type="entry name" value="Methyltransf_11"/>
</dbReference>